<evidence type="ECO:0000259" key="2">
    <source>
        <dbReference type="Pfam" id="PF01548"/>
    </source>
</evidence>
<feature type="domain" description="Transposase IS116/IS110/IS902 C-terminal" evidence="3">
    <location>
        <begin position="228"/>
        <end position="309"/>
    </location>
</feature>
<dbReference type="Proteomes" id="UP001596524">
    <property type="component" value="Unassembled WGS sequence"/>
</dbReference>
<dbReference type="PANTHER" id="PTHR33055">
    <property type="entry name" value="TRANSPOSASE FOR INSERTION SEQUENCE ELEMENT IS1111A"/>
    <property type="match status" value="1"/>
</dbReference>
<name>A0ABW2N3S0_9ACTN</name>
<dbReference type="NCBIfam" id="NF033542">
    <property type="entry name" value="transpos_IS110"/>
    <property type="match status" value="1"/>
</dbReference>
<protein>
    <submittedName>
        <fullName evidence="4">IS110 family transposase</fullName>
    </submittedName>
</protein>
<feature type="compositionally biased region" description="Polar residues" evidence="1">
    <location>
        <begin position="362"/>
        <end position="378"/>
    </location>
</feature>
<sequence>MSKTNNRVVIGMDPHKRSVTIEVMTADENVLGGGRYGTDEAGFAEMGRYVSRFPDRVWAIEGCSGIGHHVAVRLLAAGEEVVDVPPKLSARARVFSTGQGRKTDATDAHSVALVGTRMAGLRPVVADEQLEVLRLLVDRRRSLGEEHTRKTSQLHQLLLELIPGGAKRDLSPAQAKAMLAKVRPRDAVGKTRRRVAAELVADLERIYARKKAANKELTELVTATGTSLLDLHGIGPTGAARLLVEVGDITRFPNKAHFASWNGTAPLDASSGDQVRHRLSREGNRQINRVLHTMARVQLRNPTEGRAYYDRKKADGKAPMEAMRYVKRRLSDIVFQTMLNDAVRTTEATTRTGPGGQRGNDSESSAAGSHPHTGSSDKSLPGPARQHPRTLLPAAS</sequence>
<accession>A0ABW2N3S0</accession>
<evidence type="ECO:0000256" key="1">
    <source>
        <dbReference type="SAM" id="MobiDB-lite"/>
    </source>
</evidence>
<evidence type="ECO:0000313" key="4">
    <source>
        <dbReference type="EMBL" id="MFC7360803.1"/>
    </source>
</evidence>
<dbReference type="Pfam" id="PF02371">
    <property type="entry name" value="Transposase_20"/>
    <property type="match status" value="1"/>
</dbReference>
<dbReference type="PANTHER" id="PTHR33055:SF16">
    <property type="entry name" value="TRANSPOSASE FOR INSERTION SEQUENCE ELEMENT IS1547"/>
    <property type="match status" value="1"/>
</dbReference>
<keyword evidence="5" id="KW-1185">Reference proteome</keyword>
<dbReference type="RefSeq" id="WP_255888671.1">
    <property type="nucleotide sequence ID" value="NZ_JAFMZM010000001.1"/>
</dbReference>
<evidence type="ECO:0000313" key="5">
    <source>
        <dbReference type="Proteomes" id="UP001596524"/>
    </source>
</evidence>
<organism evidence="4 5">
    <name type="scientific">Nocardioides astragali</name>
    <dbReference type="NCBI Taxonomy" id="1776736"/>
    <lineage>
        <taxon>Bacteria</taxon>
        <taxon>Bacillati</taxon>
        <taxon>Actinomycetota</taxon>
        <taxon>Actinomycetes</taxon>
        <taxon>Propionibacteriales</taxon>
        <taxon>Nocardioidaceae</taxon>
        <taxon>Nocardioides</taxon>
    </lineage>
</organism>
<gene>
    <name evidence="4" type="ORF">ACFQO6_11020</name>
</gene>
<feature type="domain" description="Transposase IS110-like N-terminal" evidence="2">
    <location>
        <begin position="10"/>
        <end position="163"/>
    </location>
</feature>
<dbReference type="InterPro" id="IPR003346">
    <property type="entry name" value="Transposase_20"/>
</dbReference>
<comment type="caution">
    <text evidence="4">The sequence shown here is derived from an EMBL/GenBank/DDBJ whole genome shotgun (WGS) entry which is preliminary data.</text>
</comment>
<dbReference type="Pfam" id="PF01548">
    <property type="entry name" value="DEDD_Tnp_IS110"/>
    <property type="match status" value="1"/>
</dbReference>
<reference evidence="5" key="1">
    <citation type="journal article" date="2019" name="Int. J. Syst. Evol. Microbiol.">
        <title>The Global Catalogue of Microorganisms (GCM) 10K type strain sequencing project: providing services to taxonomists for standard genome sequencing and annotation.</title>
        <authorList>
            <consortium name="The Broad Institute Genomics Platform"/>
            <consortium name="The Broad Institute Genome Sequencing Center for Infectious Disease"/>
            <person name="Wu L."/>
            <person name="Ma J."/>
        </authorList>
    </citation>
    <scope>NUCLEOTIDE SEQUENCE [LARGE SCALE GENOMIC DNA]</scope>
    <source>
        <strain evidence="5">FCH27</strain>
    </source>
</reference>
<feature type="region of interest" description="Disordered" evidence="1">
    <location>
        <begin position="345"/>
        <end position="396"/>
    </location>
</feature>
<dbReference type="EMBL" id="JBHTCH010000014">
    <property type="protein sequence ID" value="MFC7360803.1"/>
    <property type="molecule type" value="Genomic_DNA"/>
</dbReference>
<evidence type="ECO:0000259" key="3">
    <source>
        <dbReference type="Pfam" id="PF02371"/>
    </source>
</evidence>
<proteinExistence type="predicted"/>
<dbReference type="InterPro" id="IPR002525">
    <property type="entry name" value="Transp_IS110-like_N"/>
</dbReference>
<dbReference type="InterPro" id="IPR047650">
    <property type="entry name" value="Transpos_IS110"/>
</dbReference>